<name>A0ABU1BP51_9BURK</name>
<organism evidence="2 3">
    <name type="scientific">Keguizhuia sedimenti</name>
    <dbReference type="NCBI Taxonomy" id="3064264"/>
    <lineage>
        <taxon>Bacteria</taxon>
        <taxon>Pseudomonadati</taxon>
        <taxon>Pseudomonadota</taxon>
        <taxon>Betaproteobacteria</taxon>
        <taxon>Burkholderiales</taxon>
        <taxon>Oxalobacteraceae</taxon>
        <taxon>Keguizhuia</taxon>
    </lineage>
</organism>
<sequence length="154" mass="16808">MQTIPSLVALAELTGQEIAVSDWALIDQDRINRFAAATGDQQWIHLDSERCRQEPGVGSTIAHGFLTLSLISTFMQESIDIGGIRMALNYGLNKVRFPMPVPAGSRVRARFTLLSLEATADSVQAAWQAVIETDGESKPACVAELLVRYYLADA</sequence>
<evidence type="ECO:0000313" key="3">
    <source>
        <dbReference type="Proteomes" id="UP001225596"/>
    </source>
</evidence>
<dbReference type="InterPro" id="IPR029069">
    <property type="entry name" value="HotDog_dom_sf"/>
</dbReference>
<dbReference type="SUPFAM" id="SSF54637">
    <property type="entry name" value="Thioesterase/thiol ester dehydrase-isomerase"/>
    <property type="match status" value="1"/>
</dbReference>
<evidence type="ECO:0000313" key="2">
    <source>
        <dbReference type="EMBL" id="MDQ9170634.1"/>
    </source>
</evidence>
<reference evidence="2 3" key="1">
    <citation type="submission" date="2023-08" db="EMBL/GenBank/DDBJ databases">
        <title>Oxalobacteraceae gen .nov., isolated from river sludge outside the plant.</title>
        <authorList>
            <person name="Zhao S.Y."/>
        </authorList>
    </citation>
    <scope>NUCLEOTIDE SEQUENCE [LARGE SCALE GENOMIC DNA]</scope>
    <source>
        <strain evidence="2 3">R-40</strain>
    </source>
</reference>
<protein>
    <submittedName>
        <fullName evidence="2">MaoC family dehydratase</fullName>
    </submittedName>
</protein>
<dbReference type="PANTHER" id="PTHR42993:SF1">
    <property type="entry name" value="MAOC-LIKE DEHYDRATASE DOMAIN-CONTAINING PROTEIN"/>
    <property type="match status" value="1"/>
</dbReference>
<dbReference type="InterPro" id="IPR002539">
    <property type="entry name" value="MaoC-like_dom"/>
</dbReference>
<dbReference type="Pfam" id="PF01575">
    <property type="entry name" value="MaoC_dehydratas"/>
    <property type="match status" value="1"/>
</dbReference>
<dbReference type="CDD" id="cd03450">
    <property type="entry name" value="NodN"/>
    <property type="match status" value="1"/>
</dbReference>
<dbReference type="Proteomes" id="UP001225596">
    <property type="component" value="Unassembled WGS sequence"/>
</dbReference>
<dbReference type="Gene3D" id="3.10.129.10">
    <property type="entry name" value="Hotdog Thioesterase"/>
    <property type="match status" value="1"/>
</dbReference>
<dbReference type="RefSeq" id="WP_338436563.1">
    <property type="nucleotide sequence ID" value="NZ_JAUYVH010000004.1"/>
</dbReference>
<dbReference type="InterPro" id="IPR039375">
    <property type="entry name" value="NodN-like"/>
</dbReference>
<accession>A0ABU1BP51</accession>
<dbReference type="EMBL" id="JAUYVH010000004">
    <property type="protein sequence ID" value="MDQ9170634.1"/>
    <property type="molecule type" value="Genomic_DNA"/>
</dbReference>
<comment type="caution">
    <text evidence="2">The sequence shown here is derived from an EMBL/GenBank/DDBJ whole genome shotgun (WGS) entry which is preliminary data.</text>
</comment>
<proteinExistence type="predicted"/>
<dbReference type="PANTHER" id="PTHR42993">
    <property type="entry name" value="MAOC-LIKE DEHYDRATASE DOMAIN-CONTAINING PROTEIN"/>
    <property type="match status" value="1"/>
</dbReference>
<gene>
    <name evidence="2" type="ORF">Q8A64_09450</name>
</gene>
<feature type="domain" description="MaoC-like" evidence="1">
    <location>
        <begin position="14"/>
        <end position="115"/>
    </location>
</feature>
<evidence type="ECO:0000259" key="1">
    <source>
        <dbReference type="Pfam" id="PF01575"/>
    </source>
</evidence>
<keyword evidence="3" id="KW-1185">Reference proteome</keyword>